<dbReference type="SUPFAM" id="SSF69118">
    <property type="entry name" value="AhpD-like"/>
    <property type="match status" value="2"/>
</dbReference>
<evidence type="ECO:0000259" key="1">
    <source>
        <dbReference type="Pfam" id="PF02627"/>
    </source>
</evidence>
<dbReference type="OrthoDB" id="1683318at2"/>
<dbReference type="RefSeq" id="WP_147056805.1">
    <property type="nucleotide sequence ID" value="NZ_BJYL01000017.1"/>
</dbReference>
<dbReference type="GO" id="GO:0051920">
    <property type="term" value="F:peroxiredoxin activity"/>
    <property type="evidence" value="ECO:0007669"/>
    <property type="project" value="InterPro"/>
</dbReference>
<sequence>MSEGLVYFKEVYGTVPGWVGKMYAYRSEALDHYTNLRSAIMQEGYLSTKEKDLLLVGINAARRYERSMVYHTKGAIDGEATLPELAEYLLVPYLYGGVEAVRTGMESVRYALSLKGLPDEQIPDNASMDELLRYLLSITEENDGGYLMELLNATEARRNQLLLDHGAVSAKMKAMLMVGVYSTELQGSEAGVWMELARENGASDEELAEVGLICLLTAGIPAWFEASDSLQDRGV</sequence>
<proteinExistence type="predicted"/>
<name>A0A511Z6T3_9BACL</name>
<dbReference type="Gene3D" id="1.20.1290.10">
    <property type="entry name" value="AhpD-like"/>
    <property type="match status" value="2"/>
</dbReference>
<evidence type="ECO:0000313" key="2">
    <source>
        <dbReference type="EMBL" id="GEN83162.1"/>
    </source>
</evidence>
<evidence type="ECO:0000313" key="3">
    <source>
        <dbReference type="Proteomes" id="UP000321901"/>
    </source>
</evidence>
<dbReference type="Proteomes" id="UP000321901">
    <property type="component" value="Unassembled WGS sequence"/>
</dbReference>
<dbReference type="InterPro" id="IPR029032">
    <property type="entry name" value="AhpD-like"/>
</dbReference>
<feature type="domain" description="Carboxymuconolactone decarboxylase-like" evidence="1">
    <location>
        <begin position="149"/>
        <end position="227"/>
    </location>
</feature>
<protein>
    <recommendedName>
        <fullName evidence="1">Carboxymuconolactone decarboxylase-like domain-containing protein</fullName>
    </recommendedName>
</protein>
<accession>A0A511Z6T3</accession>
<dbReference type="AlphaFoldDB" id="A0A511Z6T3"/>
<dbReference type="EMBL" id="BJYL01000017">
    <property type="protein sequence ID" value="GEN83162.1"/>
    <property type="molecule type" value="Genomic_DNA"/>
</dbReference>
<reference evidence="2 3" key="1">
    <citation type="submission" date="2019-07" db="EMBL/GenBank/DDBJ databases">
        <title>Whole genome shotgun sequence of Sporosarcina luteola NBRC 105378.</title>
        <authorList>
            <person name="Hosoyama A."/>
            <person name="Uohara A."/>
            <person name="Ohji S."/>
            <person name="Ichikawa N."/>
        </authorList>
    </citation>
    <scope>NUCLEOTIDE SEQUENCE [LARGE SCALE GENOMIC DNA]</scope>
    <source>
        <strain evidence="2 3">NBRC 105378</strain>
    </source>
</reference>
<gene>
    <name evidence="2" type="ORF">SLU01_14740</name>
</gene>
<organism evidence="2 3">
    <name type="scientific">Sporosarcina luteola</name>
    <dbReference type="NCBI Taxonomy" id="582850"/>
    <lineage>
        <taxon>Bacteria</taxon>
        <taxon>Bacillati</taxon>
        <taxon>Bacillota</taxon>
        <taxon>Bacilli</taxon>
        <taxon>Bacillales</taxon>
        <taxon>Caryophanaceae</taxon>
        <taxon>Sporosarcina</taxon>
    </lineage>
</organism>
<feature type="domain" description="Carboxymuconolactone decarboxylase-like" evidence="1">
    <location>
        <begin position="28"/>
        <end position="105"/>
    </location>
</feature>
<dbReference type="Pfam" id="PF02627">
    <property type="entry name" value="CMD"/>
    <property type="match status" value="2"/>
</dbReference>
<comment type="caution">
    <text evidence="2">The sequence shown here is derived from an EMBL/GenBank/DDBJ whole genome shotgun (WGS) entry which is preliminary data.</text>
</comment>
<keyword evidence="3" id="KW-1185">Reference proteome</keyword>
<dbReference type="PANTHER" id="PTHR33930:SF2">
    <property type="entry name" value="BLR3452 PROTEIN"/>
    <property type="match status" value="1"/>
</dbReference>
<dbReference type="PANTHER" id="PTHR33930">
    <property type="entry name" value="ALKYL HYDROPEROXIDE REDUCTASE AHPD"/>
    <property type="match status" value="1"/>
</dbReference>
<dbReference type="InterPro" id="IPR003779">
    <property type="entry name" value="CMD-like"/>
</dbReference>